<sequence>MINTKKNTKTNTKKYTKTNIKKKTKKLMIYNSKDYNSGDGMLTSIWGPSLWHYLHVMSFNYPIKPTNIQKQKYKQLLLNFQYTLPCKYCRINLKNNFKKFPLTDTIFKNRNNFSRYIFNLHEQINKMLGKKSGLTYCEVRDNYENFRSRCTIEKAKLFNFTKKKEKEKGCTTPLYGKKAKCVINIVPQEKKCKTFKIDKKCFKHK</sequence>
<dbReference type="Gene3D" id="1.20.120.310">
    <property type="entry name" value="ERV/ALR sulfhydryl oxidase domain"/>
    <property type="match status" value="1"/>
</dbReference>
<dbReference type="EC" id="1.8.3.2" evidence="2"/>
<reference evidence="8" key="1">
    <citation type="journal article" date="2020" name="Nature">
        <title>Giant virus diversity and host interactions through global metagenomics.</title>
        <authorList>
            <person name="Schulz F."/>
            <person name="Roux S."/>
            <person name="Paez-Espino D."/>
            <person name="Jungbluth S."/>
            <person name="Walsh D.A."/>
            <person name="Denef V.J."/>
            <person name="McMahon K.D."/>
            <person name="Konstantinidis K.T."/>
            <person name="Eloe-Fadrosh E.A."/>
            <person name="Kyrpides N.C."/>
            <person name="Woyke T."/>
        </authorList>
    </citation>
    <scope>NUCLEOTIDE SEQUENCE</scope>
    <source>
        <strain evidence="8">GVMAG-M-3300023174-116</strain>
    </source>
</reference>
<dbReference type="Pfam" id="PF04777">
    <property type="entry name" value="Evr1_Alr"/>
    <property type="match status" value="1"/>
</dbReference>
<dbReference type="EMBL" id="MN739534">
    <property type="protein sequence ID" value="QHT11381.1"/>
    <property type="molecule type" value="Genomic_DNA"/>
</dbReference>
<comment type="cofactor">
    <cofactor evidence="1">
        <name>FAD</name>
        <dbReference type="ChEBI" id="CHEBI:57692"/>
    </cofactor>
</comment>
<feature type="domain" description="ERV/ALR sulfhydryl oxidase" evidence="7">
    <location>
        <begin position="39"/>
        <end position="143"/>
    </location>
</feature>
<evidence type="ECO:0000313" key="8">
    <source>
        <dbReference type="EMBL" id="QHT11381.1"/>
    </source>
</evidence>
<protein>
    <recommendedName>
        <fullName evidence="2">thiol oxidase</fullName>
        <ecNumber evidence="2">1.8.3.2</ecNumber>
    </recommendedName>
</protein>
<evidence type="ECO:0000256" key="4">
    <source>
        <dbReference type="ARBA" id="ARBA00022827"/>
    </source>
</evidence>
<dbReference type="PROSITE" id="PS51324">
    <property type="entry name" value="ERV_ALR"/>
    <property type="match status" value="1"/>
</dbReference>
<dbReference type="GO" id="GO:0005739">
    <property type="term" value="C:mitochondrion"/>
    <property type="evidence" value="ECO:0007669"/>
    <property type="project" value="TreeGrafter"/>
</dbReference>
<organism evidence="8">
    <name type="scientific">viral metagenome</name>
    <dbReference type="NCBI Taxonomy" id="1070528"/>
    <lineage>
        <taxon>unclassified sequences</taxon>
        <taxon>metagenomes</taxon>
        <taxon>organismal metagenomes</taxon>
    </lineage>
</organism>
<dbReference type="PANTHER" id="PTHR12645">
    <property type="entry name" value="ALR/ERV"/>
    <property type="match status" value="1"/>
</dbReference>
<dbReference type="PANTHER" id="PTHR12645:SF0">
    <property type="entry name" value="FAD-LINKED SULFHYDRYL OXIDASE ALR"/>
    <property type="match status" value="1"/>
</dbReference>
<keyword evidence="5" id="KW-0560">Oxidoreductase</keyword>
<keyword evidence="4" id="KW-0274">FAD</keyword>
<dbReference type="SUPFAM" id="SSF69000">
    <property type="entry name" value="FAD-dependent thiol oxidase"/>
    <property type="match status" value="1"/>
</dbReference>
<dbReference type="InterPro" id="IPR017905">
    <property type="entry name" value="ERV/ALR_sulphydryl_oxidase"/>
</dbReference>
<dbReference type="GO" id="GO:0050660">
    <property type="term" value="F:flavin adenine dinucleotide binding"/>
    <property type="evidence" value="ECO:0007669"/>
    <property type="project" value="TreeGrafter"/>
</dbReference>
<dbReference type="InterPro" id="IPR036774">
    <property type="entry name" value="ERV/ALR_sulphydryl_oxid_sf"/>
</dbReference>
<evidence type="ECO:0000259" key="7">
    <source>
        <dbReference type="PROSITE" id="PS51324"/>
    </source>
</evidence>
<keyword evidence="6" id="KW-1015">Disulfide bond</keyword>
<evidence type="ECO:0000256" key="5">
    <source>
        <dbReference type="ARBA" id="ARBA00023002"/>
    </source>
</evidence>
<evidence type="ECO:0000256" key="3">
    <source>
        <dbReference type="ARBA" id="ARBA00022630"/>
    </source>
</evidence>
<keyword evidence="3" id="KW-0285">Flavoprotein</keyword>
<dbReference type="AlphaFoldDB" id="A0A6C0D4A0"/>
<proteinExistence type="predicted"/>
<evidence type="ECO:0000256" key="2">
    <source>
        <dbReference type="ARBA" id="ARBA00012512"/>
    </source>
</evidence>
<name>A0A6C0D4A0_9ZZZZ</name>
<evidence type="ECO:0000256" key="1">
    <source>
        <dbReference type="ARBA" id="ARBA00001974"/>
    </source>
</evidence>
<dbReference type="InterPro" id="IPR039799">
    <property type="entry name" value="ALR/ERV"/>
</dbReference>
<dbReference type="GO" id="GO:0016971">
    <property type="term" value="F:flavin-dependent sulfhydryl oxidase activity"/>
    <property type="evidence" value="ECO:0007669"/>
    <property type="project" value="InterPro"/>
</dbReference>
<evidence type="ECO:0000256" key="6">
    <source>
        <dbReference type="ARBA" id="ARBA00023157"/>
    </source>
</evidence>
<accession>A0A6C0D4A0</accession>